<evidence type="ECO:0000313" key="2">
    <source>
        <dbReference type="EMBL" id="MFC5667001.1"/>
    </source>
</evidence>
<protein>
    <submittedName>
        <fullName evidence="2">Helix-turn-helix domain-containing protein</fullName>
    </submittedName>
</protein>
<dbReference type="EMBL" id="JBHSOF010000049">
    <property type="protein sequence ID" value="MFC5667001.1"/>
    <property type="molecule type" value="Genomic_DNA"/>
</dbReference>
<dbReference type="InterPro" id="IPR010982">
    <property type="entry name" value="Lambda_DNA-bd_dom_sf"/>
</dbReference>
<dbReference type="InterPro" id="IPR043917">
    <property type="entry name" value="DUF5753"/>
</dbReference>
<gene>
    <name evidence="2" type="ORF">ACFP3U_29065</name>
</gene>
<evidence type="ECO:0000259" key="1">
    <source>
        <dbReference type="SMART" id="SM00530"/>
    </source>
</evidence>
<proteinExistence type="predicted"/>
<accession>A0ABW0XD18</accession>
<dbReference type="Gene3D" id="1.10.260.40">
    <property type="entry name" value="lambda repressor-like DNA-binding domains"/>
    <property type="match status" value="1"/>
</dbReference>
<comment type="caution">
    <text evidence="2">The sequence shown here is derived from an EMBL/GenBank/DDBJ whole genome shotgun (WGS) entry which is preliminary data.</text>
</comment>
<reference evidence="3" key="1">
    <citation type="journal article" date="2019" name="Int. J. Syst. Evol. Microbiol.">
        <title>The Global Catalogue of Microorganisms (GCM) 10K type strain sequencing project: providing services to taxonomists for standard genome sequencing and annotation.</title>
        <authorList>
            <consortium name="The Broad Institute Genomics Platform"/>
            <consortium name="The Broad Institute Genome Sequencing Center for Infectious Disease"/>
            <person name="Wu L."/>
            <person name="Ma J."/>
        </authorList>
    </citation>
    <scope>NUCLEOTIDE SEQUENCE [LARGE SCALE GENOMIC DNA]</scope>
    <source>
        <strain evidence="3">CGMCC 4.1437</strain>
    </source>
</reference>
<evidence type="ECO:0000313" key="3">
    <source>
        <dbReference type="Proteomes" id="UP001595975"/>
    </source>
</evidence>
<organism evidence="2 3">
    <name type="scientific">Kitasatospora misakiensis</name>
    <dbReference type="NCBI Taxonomy" id="67330"/>
    <lineage>
        <taxon>Bacteria</taxon>
        <taxon>Bacillati</taxon>
        <taxon>Actinomycetota</taxon>
        <taxon>Actinomycetes</taxon>
        <taxon>Kitasatosporales</taxon>
        <taxon>Streptomycetaceae</taxon>
        <taxon>Kitasatospora</taxon>
    </lineage>
</organism>
<dbReference type="Pfam" id="PF13560">
    <property type="entry name" value="HTH_31"/>
    <property type="match status" value="1"/>
</dbReference>
<dbReference type="SUPFAM" id="SSF47413">
    <property type="entry name" value="lambda repressor-like DNA-binding domains"/>
    <property type="match status" value="1"/>
</dbReference>
<keyword evidence="3" id="KW-1185">Reference proteome</keyword>
<name>A0ABW0XD18_9ACTN</name>
<dbReference type="CDD" id="cd00093">
    <property type="entry name" value="HTH_XRE"/>
    <property type="match status" value="1"/>
</dbReference>
<dbReference type="Proteomes" id="UP001595975">
    <property type="component" value="Unassembled WGS sequence"/>
</dbReference>
<feature type="domain" description="HTH cro/C1-type" evidence="1">
    <location>
        <begin position="17"/>
        <end position="71"/>
    </location>
</feature>
<dbReference type="RefSeq" id="WP_380228682.1">
    <property type="nucleotide sequence ID" value="NZ_JBHSOF010000049.1"/>
</dbReference>
<dbReference type="Pfam" id="PF19054">
    <property type="entry name" value="DUF5753"/>
    <property type="match status" value="1"/>
</dbReference>
<dbReference type="SMART" id="SM00530">
    <property type="entry name" value="HTH_XRE"/>
    <property type="match status" value="1"/>
</dbReference>
<dbReference type="InterPro" id="IPR001387">
    <property type="entry name" value="Cro/C1-type_HTH"/>
</dbReference>
<sequence length="286" mass="31656">MALRTQISERQRRFGAELRRLREGAGLAVKDAGALVGMGGPQLSHIEAGRTGLDPDRLAVLLSSYGHMNETYVAALQQMGLSNGKGWWSSFKGLVTTAALDLAESESTAASLSSYETLLIPGLLQLPGYSEVMLSGDKKKVEFRQSRQQVVGEDMAVPFHAVIHEAALHTRFGGSDAMRDQLDHLVELSELPHITIQILPFRCTDFVSTGTPFMIMHGRHRDLDTVLWEHPGGTSYLSDQEEITTYNSKFERLKSLALPALDASCPLRSRVEHDSWGLIQHLRYTL</sequence>